<evidence type="ECO:0000313" key="1">
    <source>
        <dbReference type="EMBL" id="GAH87584.1"/>
    </source>
</evidence>
<gene>
    <name evidence="1" type="ORF">S03H2_61969</name>
</gene>
<reference evidence="1" key="1">
    <citation type="journal article" date="2014" name="Front. Microbiol.">
        <title>High frequency of phylogenetically diverse reductive dehalogenase-homologous genes in deep subseafloor sedimentary metagenomes.</title>
        <authorList>
            <person name="Kawai M."/>
            <person name="Futagami T."/>
            <person name="Toyoda A."/>
            <person name="Takaki Y."/>
            <person name="Nishi S."/>
            <person name="Hori S."/>
            <person name="Arai W."/>
            <person name="Tsubouchi T."/>
            <person name="Morono Y."/>
            <person name="Uchiyama I."/>
            <person name="Ito T."/>
            <person name="Fujiyama A."/>
            <person name="Inagaki F."/>
            <person name="Takami H."/>
        </authorList>
    </citation>
    <scope>NUCLEOTIDE SEQUENCE</scope>
    <source>
        <strain evidence="1">Expedition CK06-06</strain>
    </source>
</reference>
<proteinExistence type="predicted"/>
<accession>X1KBJ6</accession>
<protein>
    <submittedName>
        <fullName evidence="1">Uncharacterized protein</fullName>
    </submittedName>
</protein>
<dbReference type="EMBL" id="BARU01040044">
    <property type="protein sequence ID" value="GAH87584.1"/>
    <property type="molecule type" value="Genomic_DNA"/>
</dbReference>
<organism evidence="1">
    <name type="scientific">marine sediment metagenome</name>
    <dbReference type="NCBI Taxonomy" id="412755"/>
    <lineage>
        <taxon>unclassified sequences</taxon>
        <taxon>metagenomes</taxon>
        <taxon>ecological metagenomes</taxon>
    </lineage>
</organism>
<sequence length="74" mass="8570">MWMDFCFWIIHRLAVANQTKPIFAEKAMSSIFSYSGGIPRRINRLCDMCLLSGFAKKIDRIDDDVVQEEIKGLE</sequence>
<comment type="caution">
    <text evidence="1">The sequence shown here is derived from an EMBL/GenBank/DDBJ whole genome shotgun (WGS) entry which is preliminary data.</text>
</comment>
<dbReference type="AlphaFoldDB" id="X1KBJ6"/>
<name>X1KBJ6_9ZZZZ</name>